<organism evidence="2 3">
    <name type="scientific">Trichinella spiralis</name>
    <name type="common">Trichina worm</name>
    <dbReference type="NCBI Taxonomy" id="6334"/>
    <lineage>
        <taxon>Eukaryota</taxon>
        <taxon>Metazoa</taxon>
        <taxon>Ecdysozoa</taxon>
        <taxon>Nematoda</taxon>
        <taxon>Enoplea</taxon>
        <taxon>Dorylaimia</taxon>
        <taxon>Trichinellida</taxon>
        <taxon>Trichinellidae</taxon>
        <taxon>Trichinella</taxon>
    </lineage>
</organism>
<name>A0ABR3K7V6_TRISP</name>
<feature type="chain" id="PRO_5046106432" evidence="1">
    <location>
        <begin position="18"/>
        <end position="173"/>
    </location>
</feature>
<keyword evidence="3" id="KW-1185">Reference proteome</keyword>
<evidence type="ECO:0000256" key="1">
    <source>
        <dbReference type="SAM" id="SignalP"/>
    </source>
</evidence>
<feature type="signal peptide" evidence="1">
    <location>
        <begin position="1"/>
        <end position="17"/>
    </location>
</feature>
<evidence type="ECO:0000313" key="2">
    <source>
        <dbReference type="EMBL" id="KAL1231811.1"/>
    </source>
</evidence>
<keyword evidence="2" id="KW-0436">Ligase</keyword>
<keyword evidence="1" id="KW-0732">Signal</keyword>
<proteinExistence type="predicted"/>
<reference evidence="2 3" key="1">
    <citation type="submission" date="2024-07" db="EMBL/GenBank/DDBJ databases">
        <title>Enhanced genomic and transcriptomic resources for Trichinella pseudospiralis and T. spiralis underpin the discovery of pronounced molecular differences between stages and species.</title>
        <authorList>
            <person name="Pasi K.K."/>
            <person name="La Rosa G."/>
            <person name="Gomez-Morales M.A."/>
            <person name="Tosini F."/>
            <person name="Sumanam S."/>
            <person name="Young N.D."/>
            <person name="Chang B.C."/>
            <person name="Robin G.B."/>
        </authorList>
    </citation>
    <scope>NUCLEOTIDE SEQUENCE [LARGE SCALE GENOMIC DNA]</scope>
    <source>
        <strain evidence="2">ISS534</strain>
    </source>
</reference>
<comment type="caution">
    <text evidence="2">The sequence shown here is derived from an EMBL/GenBank/DDBJ whole genome shotgun (WGS) entry which is preliminary data.</text>
</comment>
<sequence>MAVQVVSYLLLMNIILQQTVFYSYMKDEQLDMDVEKILQNFPTRLGRIKSYGKRPWPLIKQDSIGKRQSSSHLGDNLLHSVSLLDHMMKWERTTRQLERMRSDDGPFRFSFTPNPPFNDNHVLYLYYKFDAASFSRSKLKLHFTRGKIIRARPFKTDRRRRLDNAPFHSCNFD</sequence>
<dbReference type="Proteomes" id="UP001558632">
    <property type="component" value="Unassembled WGS sequence"/>
</dbReference>
<gene>
    <name evidence="2" type="ORF">TSPI_00393</name>
</gene>
<dbReference type="GO" id="GO:0016874">
    <property type="term" value="F:ligase activity"/>
    <property type="evidence" value="ECO:0007669"/>
    <property type="project" value="UniProtKB-KW"/>
</dbReference>
<accession>A0ABR3K7V6</accession>
<protein>
    <submittedName>
        <fullName evidence="2">Cytoplasmic,Methionine--tRNA ligase</fullName>
    </submittedName>
</protein>
<evidence type="ECO:0000313" key="3">
    <source>
        <dbReference type="Proteomes" id="UP001558632"/>
    </source>
</evidence>
<dbReference type="EMBL" id="JBEUSY010000454">
    <property type="protein sequence ID" value="KAL1231811.1"/>
    <property type="molecule type" value="Genomic_DNA"/>
</dbReference>